<keyword evidence="3" id="KW-1185">Reference proteome</keyword>
<dbReference type="Proteomes" id="UP001222770">
    <property type="component" value="Unassembled WGS sequence"/>
</dbReference>
<name>A0ABT6CJJ3_9SPHN</name>
<evidence type="ECO:0000313" key="2">
    <source>
        <dbReference type="EMBL" id="MDF8333961.1"/>
    </source>
</evidence>
<accession>A0ABT6CJJ3</accession>
<comment type="caution">
    <text evidence="2">The sequence shown here is derived from an EMBL/GenBank/DDBJ whole genome shotgun (WGS) entry which is preliminary data.</text>
</comment>
<dbReference type="RefSeq" id="WP_277278155.1">
    <property type="nucleotide sequence ID" value="NZ_JAROCY010000010.1"/>
</dbReference>
<proteinExistence type="predicted"/>
<evidence type="ECO:0000313" key="3">
    <source>
        <dbReference type="Proteomes" id="UP001222770"/>
    </source>
</evidence>
<organism evidence="2 3">
    <name type="scientific">Novosphingobium cyanobacteriorum</name>
    <dbReference type="NCBI Taxonomy" id="3024215"/>
    <lineage>
        <taxon>Bacteria</taxon>
        <taxon>Pseudomonadati</taxon>
        <taxon>Pseudomonadota</taxon>
        <taxon>Alphaproteobacteria</taxon>
        <taxon>Sphingomonadales</taxon>
        <taxon>Sphingomonadaceae</taxon>
        <taxon>Novosphingobium</taxon>
    </lineage>
</organism>
<dbReference type="EMBL" id="JAROCY010000010">
    <property type="protein sequence ID" value="MDF8333961.1"/>
    <property type="molecule type" value="Genomic_DNA"/>
</dbReference>
<reference evidence="2 3" key="1">
    <citation type="submission" date="2023-03" db="EMBL/GenBank/DDBJ databases">
        <title>Novosphingobium cyanobacteriorum sp. nov., isolated from a eutrophic reservoir during the Microcystis bloom period.</title>
        <authorList>
            <person name="Kang M."/>
            <person name="Le V."/>
            <person name="Ko S.-R."/>
            <person name="Lee S.-A."/>
            <person name="Ahn C.-Y."/>
        </authorList>
    </citation>
    <scope>NUCLEOTIDE SEQUENCE [LARGE SCALE GENOMIC DNA]</scope>
    <source>
        <strain evidence="2 3">HBC54</strain>
    </source>
</reference>
<dbReference type="Pfam" id="PF14534">
    <property type="entry name" value="DUF4440"/>
    <property type="match status" value="1"/>
</dbReference>
<feature type="domain" description="DUF4440" evidence="1">
    <location>
        <begin position="7"/>
        <end position="115"/>
    </location>
</feature>
<evidence type="ECO:0000259" key="1">
    <source>
        <dbReference type="Pfam" id="PF14534"/>
    </source>
</evidence>
<dbReference type="InterPro" id="IPR032710">
    <property type="entry name" value="NTF2-like_dom_sf"/>
</dbReference>
<sequence>MTDLAIRLRRAAFNRALAEADLAAIGPILSPNCILVTGTDSAVIAGRKAQLVAWKREFAARPRTAYTRTTETVTVSAIEPIAMETGHWQGLIEGQVQASGTYGAKWRQAGADWLLEAEIFVTLD</sequence>
<protein>
    <submittedName>
        <fullName evidence="2">Nuclear transport factor 2 family protein</fullName>
    </submittedName>
</protein>
<dbReference type="SUPFAM" id="SSF54427">
    <property type="entry name" value="NTF2-like"/>
    <property type="match status" value="1"/>
</dbReference>
<dbReference type="Gene3D" id="3.10.450.50">
    <property type="match status" value="1"/>
</dbReference>
<dbReference type="InterPro" id="IPR027843">
    <property type="entry name" value="DUF4440"/>
</dbReference>
<gene>
    <name evidence="2" type="ORF">POM99_12165</name>
</gene>